<dbReference type="InParanoid" id="A0A1B7N0B2"/>
<protein>
    <submittedName>
        <fullName evidence="2">Uncharacterized protein</fullName>
    </submittedName>
</protein>
<evidence type="ECO:0000256" key="1">
    <source>
        <dbReference type="SAM" id="Phobius"/>
    </source>
</evidence>
<sequence length="100" mass="11245">MFTLNSESSTLRSGAVTSSARFRVHSMWCIFFVNAAAIMIMKRSVAGVGRRRWIYCTATSIDTARAEPNVNEHLLLMQRLTVATMVQQSRRSTGFGVPFR</sequence>
<dbReference type="AlphaFoldDB" id="A0A1B7N0B2"/>
<keyword evidence="1" id="KW-0472">Membrane</keyword>
<keyword evidence="1" id="KW-1133">Transmembrane helix</keyword>
<reference evidence="2 3" key="1">
    <citation type="submission" date="2016-06" db="EMBL/GenBank/DDBJ databases">
        <title>Comparative genomics of the ectomycorrhizal sister species Rhizopogon vinicolor and Rhizopogon vesiculosus (Basidiomycota: Boletales) reveals a divergence of the mating type B locus.</title>
        <authorList>
            <consortium name="DOE Joint Genome Institute"/>
            <person name="Mujic A.B."/>
            <person name="Kuo A."/>
            <person name="Tritt A."/>
            <person name="Lipzen A."/>
            <person name="Chen C."/>
            <person name="Johnson J."/>
            <person name="Sharma A."/>
            <person name="Barry K."/>
            <person name="Grigoriev I.V."/>
            <person name="Spatafora J.W."/>
        </authorList>
    </citation>
    <scope>NUCLEOTIDE SEQUENCE [LARGE SCALE GENOMIC DNA]</scope>
    <source>
        <strain evidence="2 3">AM-OR11-026</strain>
    </source>
</reference>
<evidence type="ECO:0000313" key="3">
    <source>
        <dbReference type="Proteomes" id="UP000092154"/>
    </source>
</evidence>
<gene>
    <name evidence="2" type="ORF">K503DRAFT_171544</name>
</gene>
<dbReference type="Proteomes" id="UP000092154">
    <property type="component" value="Unassembled WGS sequence"/>
</dbReference>
<evidence type="ECO:0000313" key="2">
    <source>
        <dbReference type="EMBL" id="OAX38300.1"/>
    </source>
</evidence>
<proteinExistence type="predicted"/>
<feature type="transmembrane region" description="Helical" evidence="1">
    <location>
        <begin position="20"/>
        <end position="41"/>
    </location>
</feature>
<organism evidence="2 3">
    <name type="scientific">Rhizopogon vinicolor AM-OR11-026</name>
    <dbReference type="NCBI Taxonomy" id="1314800"/>
    <lineage>
        <taxon>Eukaryota</taxon>
        <taxon>Fungi</taxon>
        <taxon>Dikarya</taxon>
        <taxon>Basidiomycota</taxon>
        <taxon>Agaricomycotina</taxon>
        <taxon>Agaricomycetes</taxon>
        <taxon>Agaricomycetidae</taxon>
        <taxon>Boletales</taxon>
        <taxon>Suillineae</taxon>
        <taxon>Rhizopogonaceae</taxon>
        <taxon>Rhizopogon</taxon>
    </lineage>
</organism>
<accession>A0A1B7N0B2</accession>
<dbReference type="EMBL" id="KV448302">
    <property type="protein sequence ID" value="OAX38300.1"/>
    <property type="molecule type" value="Genomic_DNA"/>
</dbReference>
<name>A0A1B7N0B2_9AGAM</name>
<keyword evidence="1" id="KW-0812">Transmembrane</keyword>
<keyword evidence="3" id="KW-1185">Reference proteome</keyword>